<dbReference type="EMBL" id="QJKB01000003">
    <property type="protein sequence ID" value="PXX44183.1"/>
    <property type="molecule type" value="Genomic_DNA"/>
</dbReference>
<comment type="caution">
    <text evidence="1">The sequence shown here is derived from an EMBL/GenBank/DDBJ whole genome shotgun (WGS) entry which is preliminary data.</text>
</comment>
<evidence type="ECO:0000313" key="2">
    <source>
        <dbReference type="Proteomes" id="UP000247792"/>
    </source>
</evidence>
<dbReference type="Proteomes" id="UP000247792">
    <property type="component" value="Unassembled WGS sequence"/>
</dbReference>
<dbReference type="InterPro" id="IPR025091">
    <property type="entry name" value="DUF4019"/>
</dbReference>
<name>A0A318JBX2_9BURK</name>
<evidence type="ECO:0000313" key="1">
    <source>
        <dbReference type="EMBL" id="PXX44183.1"/>
    </source>
</evidence>
<reference evidence="1 2" key="1">
    <citation type="submission" date="2018-05" db="EMBL/GenBank/DDBJ databases">
        <title>Genomic Encyclopedia of Type Strains, Phase IV (KMG-IV): sequencing the most valuable type-strain genomes for metagenomic binning, comparative biology and taxonomic classification.</title>
        <authorList>
            <person name="Goeker M."/>
        </authorList>
    </citation>
    <scope>NUCLEOTIDE SEQUENCE [LARGE SCALE GENOMIC DNA]</scope>
    <source>
        <strain evidence="1 2">DSM 19792</strain>
    </source>
</reference>
<sequence>MQRLSTYVVRQKHPPHPLLLNANISRIVAALLHIKNNMTLSRLAAILSLCLLSSSTLAADLAFKKLSAYEFELVLTSDISLTVDQAQVMMSDPASTLCAGKIPQYGKYKFVDSKVLPGQKSLSPVFHMVQMLSCVADLPARPKPAPATKLDSDQEFKLKIEGKKLSTAYFSAIDNAYYETAYNMLGSGMKAISSPEDWQARVTAYQAQIGTLVSRDLWRVTVYDNPANSQQPGTYIAVDYETKNSIAPVTCGYVIWFLPPGSKNHFSLMREEYGHISEDIIKSTSASDMIKLRKQMGCKP</sequence>
<protein>
    <submittedName>
        <fullName evidence="1">Uncharacterized protein DUF4019</fullName>
    </submittedName>
</protein>
<gene>
    <name evidence="1" type="ORF">DFR42_103452</name>
</gene>
<dbReference type="Pfam" id="PF13211">
    <property type="entry name" value="DUF4019"/>
    <property type="match status" value="1"/>
</dbReference>
<dbReference type="AlphaFoldDB" id="A0A318JBX2"/>
<dbReference type="OrthoDB" id="6080579at2"/>
<keyword evidence="2" id="KW-1185">Reference proteome</keyword>
<organism evidence="1 2">
    <name type="scientific">Undibacterium pigrum</name>
    <dbReference type="NCBI Taxonomy" id="401470"/>
    <lineage>
        <taxon>Bacteria</taxon>
        <taxon>Pseudomonadati</taxon>
        <taxon>Pseudomonadota</taxon>
        <taxon>Betaproteobacteria</taxon>
        <taxon>Burkholderiales</taxon>
        <taxon>Oxalobacteraceae</taxon>
        <taxon>Undibacterium</taxon>
    </lineage>
</organism>
<accession>A0A318JBX2</accession>
<proteinExistence type="predicted"/>